<evidence type="ECO:0000256" key="4">
    <source>
        <dbReference type="ARBA" id="ARBA00023242"/>
    </source>
</evidence>
<dbReference type="Gene3D" id="4.10.240.10">
    <property type="entry name" value="Zn(2)-C6 fungal-type DNA-binding domain"/>
    <property type="match status" value="1"/>
</dbReference>
<evidence type="ECO:0000256" key="3">
    <source>
        <dbReference type="ARBA" id="ARBA00023163"/>
    </source>
</evidence>
<keyword evidence="8" id="KW-1185">Reference proteome</keyword>
<feature type="domain" description="Zn(2)-C6 fungal-type" evidence="6">
    <location>
        <begin position="34"/>
        <end position="64"/>
    </location>
</feature>
<dbReference type="PANTHER" id="PTHR47424">
    <property type="entry name" value="REGULATORY PROTEIN GAL4"/>
    <property type="match status" value="1"/>
</dbReference>
<comment type="caution">
    <text evidence="7">The sequence shown here is derived from an EMBL/GenBank/DDBJ whole genome shotgun (WGS) entry which is preliminary data.</text>
</comment>
<feature type="coiled-coil region" evidence="5">
    <location>
        <begin position="66"/>
        <end position="93"/>
    </location>
</feature>
<dbReference type="EMBL" id="JAPCWZ010000009">
    <property type="protein sequence ID" value="KAK8851764.1"/>
    <property type="molecule type" value="Genomic_DNA"/>
</dbReference>
<evidence type="ECO:0000256" key="5">
    <source>
        <dbReference type="SAM" id="Coils"/>
    </source>
</evidence>
<reference evidence="7 8" key="1">
    <citation type="journal article" date="2024" name="IMA Fungus">
        <title>Apiospora arundinis, a panoply of carbohydrate-active enzymes and secondary metabolites.</title>
        <authorList>
            <person name="Sorensen T."/>
            <person name="Petersen C."/>
            <person name="Muurmann A.T."/>
            <person name="Christiansen J.V."/>
            <person name="Brundto M.L."/>
            <person name="Overgaard C.K."/>
            <person name="Boysen A.T."/>
            <person name="Wollenberg R.D."/>
            <person name="Larsen T.O."/>
            <person name="Sorensen J.L."/>
            <person name="Nielsen K.L."/>
            <person name="Sondergaard T.E."/>
        </authorList>
    </citation>
    <scope>NUCLEOTIDE SEQUENCE [LARGE SCALE GENOMIC DNA]</scope>
    <source>
        <strain evidence="7 8">AAU 773</strain>
    </source>
</reference>
<name>A0ABR2HS92_9PEZI</name>
<sequence>MLAGWRSIKPKPEGSDVPEVQVLQKPKRIPTKVACVNCRTKKRKCDGGRPGCGTCKDKKDNCIYDGKGREAQIQKIREEKRQLELEKEQLTHRIHILESFIKSRFPAGVQTWLDIQPKQQPMGSVTEEPFATQSNSSVIWPRLPAEQEHVSFSQYLAGLSRAQPGPGVMAPEVVEGTSVSMLSYAYGPCSDLYG</sequence>
<dbReference type="InterPro" id="IPR036864">
    <property type="entry name" value="Zn2-C6_fun-type_DNA-bd_sf"/>
</dbReference>
<dbReference type="InterPro" id="IPR001138">
    <property type="entry name" value="Zn2Cys6_DnaBD"/>
</dbReference>
<organism evidence="7 8">
    <name type="scientific">Apiospora arundinis</name>
    <dbReference type="NCBI Taxonomy" id="335852"/>
    <lineage>
        <taxon>Eukaryota</taxon>
        <taxon>Fungi</taxon>
        <taxon>Dikarya</taxon>
        <taxon>Ascomycota</taxon>
        <taxon>Pezizomycotina</taxon>
        <taxon>Sordariomycetes</taxon>
        <taxon>Xylariomycetidae</taxon>
        <taxon>Amphisphaeriales</taxon>
        <taxon>Apiosporaceae</taxon>
        <taxon>Apiospora</taxon>
    </lineage>
</organism>
<gene>
    <name evidence="7" type="ORF">PGQ11_014243</name>
</gene>
<dbReference type="PROSITE" id="PS50048">
    <property type="entry name" value="ZN2_CY6_FUNGAL_2"/>
    <property type="match status" value="1"/>
</dbReference>
<evidence type="ECO:0000313" key="7">
    <source>
        <dbReference type="EMBL" id="KAK8851764.1"/>
    </source>
</evidence>
<dbReference type="SUPFAM" id="SSF57701">
    <property type="entry name" value="Zn2/Cys6 DNA-binding domain"/>
    <property type="match status" value="1"/>
</dbReference>
<accession>A0ABR2HS92</accession>
<dbReference type="PANTHER" id="PTHR47424:SF3">
    <property type="entry name" value="REGULATORY PROTEIN GAL4"/>
    <property type="match status" value="1"/>
</dbReference>
<evidence type="ECO:0000256" key="1">
    <source>
        <dbReference type="ARBA" id="ARBA00023015"/>
    </source>
</evidence>
<evidence type="ECO:0000256" key="2">
    <source>
        <dbReference type="ARBA" id="ARBA00023125"/>
    </source>
</evidence>
<dbReference type="InterPro" id="IPR051127">
    <property type="entry name" value="Fungal_SecMet_Regulators"/>
</dbReference>
<protein>
    <submittedName>
        <fullName evidence="7">Transcription factor Cys6</fullName>
    </submittedName>
</protein>
<keyword evidence="4" id="KW-0539">Nucleus</keyword>
<keyword evidence="5" id="KW-0175">Coiled coil</keyword>
<keyword evidence="2" id="KW-0238">DNA-binding</keyword>
<evidence type="ECO:0000259" key="6">
    <source>
        <dbReference type="PROSITE" id="PS50048"/>
    </source>
</evidence>
<evidence type="ECO:0000313" key="8">
    <source>
        <dbReference type="Proteomes" id="UP001390339"/>
    </source>
</evidence>
<keyword evidence="3" id="KW-0804">Transcription</keyword>
<dbReference type="SMART" id="SM00066">
    <property type="entry name" value="GAL4"/>
    <property type="match status" value="1"/>
</dbReference>
<dbReference type="PROSITE" id="PS00463">
    <property type="entry name" value="ZN2_CY6_FUNGAL_1"/>
    <property type="match status" value="1"/>
</dbReference>
<dbReference type="Pfam" id="PF00172">
    <property type="entry name" value="Zn_clus"/>
    <property type="match status" value="1"/>
</dbReference>
<dbReference type="Proteomes" id="UP001390339">
    <property type="component" value="Unassembled WGS sequence"/>
</dbReference>
<proteinExistence type="predicted"/>
<dbReference type="CDD" id="cd00067">
    <property type="entry name" value="GAL4"/>
    <property type="match status" value="1"/>
</dbReference>
<keyword evidence="1" id="KW-0805">Transcription regulation</keyword>